<sequence>MQGCKHFAKLDFSSAFQQCEVEEASRELLTITTNKGLFHYTRLPFGVACAPSKFQKLIDSLTDGMEGVVALMDDVLIGGTTLDELKQRLYGFLEKMRKFGLTLSKKKCEIGKDSLEYLGCRIDAHG</sequence>
<dbReference type="InterPro" id="IPR043128">
    <property type="entry name" value="Rev_trsase/Diguanyl_cyclase"/>
</dbReference>
<feature type="domain" description="Reverse transcriptase" evidence="1">
    <location>
        <begin position="1"/>
        <end position="122"/>
    </location>
</feature>
<evidence type="ECO:0000259" key="1">
    <source>
        <dbReference type="PROSITE" id="PS50878"/>
    </source>
</evidence>
<dbReference type="EMBL" id="GBRD01008692">
    <property type="protein sequence ID" value="JAG57129.1"/>
    <property type="molecule type" value="Transcribed_RNA"/>
</dbReference>
<dbReference type="InterPro" id="IPR050951">
    <property type="entry name" value="Retrovirus_Pol_polyprotein"/>
</dbReference>
<dbReference type="SUPFAM" id="SSF56672">
    <property type="entry name" value="DNA/RNA polymerases"/>
    <property type="match status" value="1"/>
</dbReference>
<dbReference type="InterPro" id="IPR043502">
    <property type="entry name" value="DNA/RNA_pol_sf"/>
</dbReference>
<organism evidence="2">
    <name type="scientific">Lygus hesperus</name>
    <name type="common">Western plant bug</name>
    <dbReference type="NCBI Taxonomy" id="30085"/>
    <lineage>
        <taxon>Eukaryota</taxon>
        <taxon>Metazoa</taxon>
        <taxon>Ecdysozoa</taxon>
        <taxon>Arthropoda</taxon>
        <taxon>Hexapoda</taxon>
        <taxon>Insecta</taxon>
        <taxon>Pterygota</taxon>
        <taxon>Neoptera</taxon>
        <taxon>Paraneoptera</taxon>
        <taxon>Hemiptera</taxon>
        <taxon>Heteroptera</taxon>
        <taxon>Panheteroptera</taxon>
        <taxon>Cimicomorpha</taxon>
        <taxon>Miridae</taxon>
        <taxon>Mirini</taxon>
        <taxon>Lygus</taxon>
    </lineage>
</organism>
<dbReference type="PANTHER" id="PTHR37984">
    <property type="entry name" value="PROTEIN CBG26694"/>
    <property type="match status" value="1"/>
</dbReference>
<dbReference type="PANTHER" id="PTHR37984:SF12">
    <property type="entry name" value="RIBONUCLEASE H"/>
    <property type="match status" value="1"/>
</dbReference>
<dbReference type="Gene3D" id="3.10.10.10">
    <property type="entry name" value="HIV Type 1 Reverse Transcriptase, subunit A, domain 1"/>
    <property type="match status" value="1"/>
</dbReference>
<proteinExistence type="predicted"/>
<dbReference type="GO" id="GO:0071897">
    <property type="term" value="P:DNA biosynthetic process"/>
    <property type="evidence" value="ECO:0007669"/>
    <property type="project" value="UniProtKB-ARBA"/>
</dbReference>
<dbReference type="InterPro" id="IPR000477">
    <property type="entry name" value="RT_dom"/>
</dbReference>
<dbReference type="AlphaFoldDB" id="A0A0K8SV92"/>
<protein>
    <recommendedName>
        <fullName evidence="1">Reverse transcriptase domain-containing protein</fullName>
    </recommendedName>
</protein>
<reference evidence="2" key="1">
    <citation type="submission" date="2014-09" db="EMBL/GenBank/DDBJ databases">
        <authorList>
            <person name="Magalhaes I.L.F."/>
            <person name="Oliveira U."/>
            <person name="Santos F.R."/>
            <person name="Vidigal T.H.D.A."/>
            <person name="Brescovit A.D."/>
            <person name="Santos A.J."/>
        </authorList>
    </citation>
    <scope>NUCLEOTIDE SEQUENCE</scope>
</reference>
<name>A0A0K8SV92_LYGHE</name>
<evidence type="ECO:0000313" key="2">
    <source>
        <dbReference type="EMBL" id="JAG57129.1"/>
    </source>
</evidence>
<dbReference type="FunFam" id="3.30.70.270:FF:000003">
    <property type="entry name" value="Transposon Ty3-G Gag-Pol polyprotein"/>
    <property type="match status" value="1"/>
</dbReference>
<dbReference type="PROSITE" id="PS50878">
    <property type="entry name" value="RT_POL"/>
    <property type="match status" value="1"/>
</dbReference>
<accession>A0A0K8SV92</accession>
<dbReference type="CDD" id="cd01647">
    <property type="entry name" value="RT_LTR"/>
    <property type="match status" value="1"/>
</dbReference>
<dbReference type="Gene3D" id="3.30.70.270">
    <property type="match status" value="1"/>
</dbReference>
<dbReference type="Pfam" id="PF00078">
    <property type="entry name" value="RVT_1"/>
    <property type="match status" value="1"/>
</dbReference>
<feature type="non-terminal residue" evidence="2">
    <location>
        <position position="126"/>
    </location>
</feature>